<name>A0A1I0SZT2_9GAMM</name>
<dbReference type="Proteomes" id="UP000461288">
    <property type="component" value="Unassembled WGS sequence"/>
</dbReference>
<protein>
    <submittedName>
        <fullName evidence="1">Uncharacterized protein</fullName>
    </submittedName>
</protein>
<evidence type="ECO:0000313" key="1">
    <source>
        <dbReference type="EMBL" id="MWK57209.1"/>
    </source>
</evidence>
<gene>
    <name evidence="1" type="ORF">GO594_14600</name>
</gene>
<dbReference type="RefSeq" id="WP_074967886.1">
    <property type="nucleotide sequence ID" value="NZ_BQIA01000001.1"/>
</dbReference>
<organism evidence="1 2">
    <name type="scientific">Metapseudomonas otitidis</name>
    <dbReference type="NCBI Taxonomy" id="319939"/>
    <lineage>
        <taxon>Bacteria</taxon>
        <taxon>Pseudomonadati</taxon>
        <taxon>Pseudomonadota</taxon>
        <taxon>Gammaproteobacteria</taxon>
        <taxon>Pseudomonadales</taxon>
        <taxon>Pseudomonadaceae</taxon>
        <taxon>Metapseudomonas</taxon>
    </lineage>
</organism>
<comment type="caution">
    <text evidence="1">The sequence shown here is derived from an EMBL/GenBank/DDBJ whole genome shotgun (WGS) entry which is preliminary data.</text>
</comment>
<evidence type="ECO:0000313" key="2">
    <source>
        <dbReference type="Proteomes" id="UP000461288"/>
    </source>
</evidence>
<dbReference type="EMBL" id="WTFN01000032">
    <property type="protein sequence ID" value="MWK57209.1"/>
    <property type="molecule type" value="Genomic_DNA"/>
</dbReference>
<accession>A0A1I0SZT2</accession>
<sequence length="70" mass="7453">MHSAEIMSLVGSAVPETLRRAGHLACWLVVLDGAVKAGPFVRLADAQASQAIWLLESAKRRKRQSAALAA</sequence>
<dbReference type="AlphaFoldDB" id="A0A1I0SZT2"/>
<proteinExistence type="predicted"/>
<reference evidence="1 2" key="1">
    <citation type="submission" date="2019-12" db="EMBL/GenBank/DDBJ databases">
        <title>Draft genome sequence of Pseudomonas otitidis recovered from a chicken carcass.</title>
        <authorList>
            <person name="Vieira T.R."/>
            <person name="Oliviera E.F.C."/>
            <person name="Silva N.M.V."/>
            <person name="Sambrano G.E."/>
            <person name="Cibulski S.P."/>
            <person name="Cardoso M.R.I."/>
        </authorList>
    </citation>
    <scope>NUCLEOTIDE SEQUENCE [LARGE SCALE GENOMIC DNA]</scope>
    <source>
        <strain evidence="1 2">25_K</strain>
    </source>
</reference>